<feature type="region of interest" description="Disordered" evidence="5">
    <location>
        <begin position="1"/>
        <end position="23"/>
    </location>
</feature>
<feature type="region of interest" description="SAM motif II" evidence="4">
    <location>
        <begin position="191"/>
        <end position="199"/>
    </location>
</feature>
<comment type="caution">
    <text evidence="4">Lacks conserved residue(s) required for the propagation of feature annotation.</text>
</comment>
<dbReference type="Proteomes" id="UP000288859">
    <property type="component" value="Unassembled WGS sequence"/>
</dbReference>
<dbReference type="VEuPathDB" id="FungiDB:PV10_05058"/>
<dbReference type="GO" id="GO:0032259">
    <property type="term" value="P:methylation"/>
    <property type="evidence" value="ECO:0007669"/>
    <property type="project" value="UniProtKB-UniRule"/>
</dbReference>
<feature type="region of interest" description="SAM motif I" evidence="4">
    <location>
        <begin position="98"/>
        <end position="107"/>
    </location>
</feature>
<keyword evidence="1 4" id="KW-0489">Methyltransferase</keyword>
<reference evidence="7 8" key="1">
    <citation type="submission" date="2017-03" db="EMBL/GenBank/DDBJ databases">
        <title>Genomes of endolithic fungi from Antarctica.</title>
        <authorList>
            <person name="Coleine C."/>
            <person name="Masonjones S."/>
            <person name="Stajich J.E."/>
        </authorList>
    </citation>
    <scope>NUCLEOTIDE SEQUENCE [LARGE SCALE GENOMIC DNA]</scope>
    <source>
        <strain evidence="7 8">CCFEE 6314</strain>
    </source>
</reference>
<dbReference type="AlphaFoldDB" id="A0A438N4M2"/>
<evidence type="ECO:0000259" key="6">
    <source>
        <dbReference type="Pfam" id="PF13649"/>
    </source>
</evidence>
<feature type="domain" description="Methyltransferase" evidence="6">
    <location>
        <begin position="171"/>
        <end position="223"/>
    </location>
</feature>
<dbReference type="CDD" id="cd02440">
    <property type="entry name" value="AdoMet_MTases"/>
    <property type="match status" value="1"/>
</dbReference>
<dbReference type="InterPro" id="IPR041698">
    <property type="entry name" value="Methyltransf_25"/>
</dbReference>
<dbReference type="Pfam" id="PF02353">
    <property type="entry name" value="CMAS"/>
    <property type="match status" value="1"/>
</dbReference>
<dbReference type="InterPro" id="IPR029063">
    <property type="entry name" value="SAM-dependent_MTases_sf"/>
</dbReference>
<organism evidence="7 8">
    <name type="scientific">Exophiala mesophila</name>
    <name type="common">Black yeast-like fungus</name>
    <dbReference type="NCBI Taxonomy" id="212818"/>
    <lineage>
        <taxon>Eukaryota</taxon>
        <taxon>Fungi</taxon>
        <taxon>Dikarya</taxon>
        <taxon>Ascomycota</taxon>
        <taxon>Pezizomycotina</taxon>
        <taxon>Eurotiomycetes</taxon>
        <taxon>Chaetothyriomycetidae</taxon>
        <taxon>Chaetothyriales</taxon>
        <taxon>Herpotrichiellaceae</taxon>
        <taxon>Exophiala</taxon>
    </lineage>
</organism>
<dbReference type="InterPro" id="IPR050447">
    <property type="entry name" value="Erg6_SMT_methyltransf"/>
</dbReference>
<keyword evidence="2 4" id="KW-0808">Transferase</keyword>
<dbReference type="Pfam" id="PF13649">
    <property type="entry name" value="Methyltransf_25"/>
    <property type="match status" value="1"/>
</dbReference>
<dbReference type="PROSITE" id="PS51581">
    <property type="entry name" value="SAM_GTMT"/>
    <property type="match status" value="1"/>
</dbReference>
<comment type="similarity">
    <text evidence="4">Belongs to the class I-like SAM-binding methyltransferase superfamily. gTMT family.</text>
</comment>
<evidence type="ECO:0000256" key="2">
    <source>
        <dbReference type="ARBA" id="ARBA00022679"/>
    </source>
</evidence>
<sequence>MGDPSTGTAPVATPTTDSQEHAGDTYEVPAYEAHSSFTALKERIRHHYELASDYYYSLWGQHIHHAYFQSENDTKEAGQVNLINLLLSISQLSPNSTVLDVGCGIGGTTRHLARELGCTVTGITISGRQVAIANRITLEEANSGGIAATANANANADQIDTASFHTLGTLGGRVKYMELDAETMEAHFSASSFDAVWISEALSHFPDKALFFRNASRVLKPGGGGKLVIADWFKAEEDELKGVVGGDDDIKLIEDGMLLPPLNTSSQYVSMAETAGLKVLHPPKDISKDVARTWDISWQLVSSPSLWAFAISQGRDGLAFLQAFRAMRRGYANGAFRYAVMAFEKA</sequence>
<dbReference type="PANTHER" id="PTHR44068">
    <property type="entry name" value="ZGC:194242"/>
    <property type="match status" value="1"/>
</dbReference>
<keyword evidence="3 4" id="KW-0949">S-adenosyl-L-methionine</keyword>
<evidence type="ECO:0000256" key="4">
    <source>
        <dbReference type="PROSITE-ProRule" id="PRU00914"/>
    </source>
</evidence>
<gene>
    <name evidence="7" type="ORF">B0A52_05319</name>
</gene>
<protein>
    <recommendedName>
        <fullName evidence="6">Methyltransferase domain-containing protein</fullName>
    </recommendedName>
</protein>
<comment type="caution">
    <text evidence="7">The sequence shown here is derived from an EMBL/GenBank/DDBJ whole genome shotgun (WGS) entry which is preliminary data.</text>
</comment>
<dbReference type="EMBL" id="NAJM01000021">
    <property type="protein sequence ID" value="RVX70669.1"/>
    <property type="molecule type" value="Genomic_DNA"/>
</dbReference>
<evidence type="ECO:0000313" key="8">
    <source>
        <dbReference type="Proteomes" id="UP000288859"/>
    </source>
</evidence>
<name>A0A438N4M2_EXOME</name>
<feature type="compositionally biased region" description="Polar residues" evidence="5">
    <location>
        <begin position="1"/>
        <end position="17"/>
    </location>
</feature>
<dbReference type="PANTHER" id="PTHR44068:SF11">
    <property type="entry name" value="GERANYL DIPHOSPHATE 2-C-METHYLTRANSFERASE"/>
    <property type="match status" value="1"/>
</dbReference>
<dbReference type="SUPFAM" id="SSF53335">
    <property type="entry name" value="S-adenosyl-L-methionine-dependent methyltransferases"/>
    <property type="match status" value="1"/>
</dbReference>
<accession>A0A438N4M2</accession>
<evidence type="ECO:0000256" key="1">
    <source>
        <dbReference type="ARBA" id="ARBA00022603"/>
    </source>
</evidence>
<dbReference type="GO" id="GO:0008168">
    <property type="term" value="F:methyltransferase activity"/>
    <property type="evidence" value="ECO:0007669"/>
    <property type="project" value="UniProtKB-KW"/>
</dbReference>
<evidence type="ECO:0000256" key="3">
    <source>
        <dbReference type="ARBA" id="ARBA00022691"/>
    </source>
</evidence>
<dbReference type="InterPro" id="IPR025774">
    <property type="entry name" value="PiNMT-like"/>
</dbReference>
<proteinExistence type="inferred from homology"/>
<evidence type="ECO:0000256" key="5">
    <source>
        <dbReference type="SAM" id="MobiDB-lite"/>
    </source>
</evidence>
<dbReference type="OrthoDB" id="506498at2759"/>
<dbReference type="Gene3D" id="3.40.50.150">
    <property type="entry name" value="Vaccinia Virus protein VP39"/>
    <property type="match status" value="1"/>
</dbReference>
<evidence type="ECO:0000313" key="7">
    <source>
        <dbReference type="EMBL" id="RVX70669.1"/>
    </source>
</evidence>